<gene>
    <name evidence="7" type="ORF">EAT49_06420</name>
</gene>
<organism evidence="7 8">
    <name type="scientific">Histidinibacterium lentulum</name>
    <dbReference type="NCBI Taxonomy" id="2480588"/>
    <lineage>
        <taxon>Bacteria</taxon>
        <taxon>Pseudomonadati</taxon>
        <taxon>Pseudomonadota</taxon>
        <taxon>Alphaproteobacteria</taxon>
        <taxon>Rhodobacterales</taxon>
        <taxon>Paracoccaceae</taxon>
        <taxon>Histidinibacterium</taxon>
    </lineage>
</organism>
<dbReference type="GO" id="GO:0016987">
    <property type="term" value="F:sigma factor activity"/>
    <property type="evidence" value="ECO:0007669"/>
    <property type="project" value="InterPro"/>
</dbReference>
<dbReference type="AlphaFoldDB" id="A0A3N2R631"/>
<reference evidence="7 8" key="1">
    <citation type="submission" date="2018-10" db="EMBL/GenBank/DDBJ databases">
        <title>Histidinibacterium lentulum gen. nov., sp. nov., a marine bacterium from the culture broth of Picochlorum sp. 122.</title>
        <authorList>
            <person name="Wang G."/>
        </authorList>
    </citation>
    <scope>NUCLEOTIDE SEQUENCE [LARGE SCALE GENOMIC DNA]</scope>
    <source>
        <strain evidence="7 8">B17</strain>
    </source>
</reference>
<evidence type="ECO:0000256" key="4">
    <source>
        <dbReference type="ARBA" id="ARBA00022840"/>
    </source>
</evidence>
<dbReference type="GO" id="GO:0006352">
    <property type="term" value="P:DNA-templated transcription initiation"/>
    <property type="evidence" value="ECO:0007669"/>
    <property type="project" value="InterPro"/>
</dbReference>
<dbReference type="OrthoDB" id="9806345at2"/>
<keyword evidence="3 7" id="KW-0418">Kinase</keyword>
<dbReference type="GO" id="GO:0005524">
    <property type="term" value="F:ATP binding"/>
    <property type="evidence" value="ECO:0007669"/>
    <property type="project" value="UniProtKB-KW"/>
</dbReference>
<dbReference type="InterPro" id="IPR004006">
    <property type="entry name" value="DhaK_dom"/>
</dbReference>
<protein>
    <submittedName>
        <fullName evidence="7">Bifunctional sugar-binding transcriptional regulator/dihydroxyacetone kinase subunit DhaK</fullName>
    </submittedName>
</protein>
<evidence type="ECO:0000259" key="6">
    <source>
        <dbReference type="PROSITE" id="PS51481"/>
    </source>
</evidence>
<dbReference type="GO" id="GO:0003677">
    <property type="term" value="F:DNA binding"/>
    <property type="evidence" value="ECO:0007669"/>
    <property type="project" value="InterPro"/>
</dbReference>
<dbReference type="SUPFAM" id="SSF82549">
    <property type="entry name" value="DAK1/DegV-like"/>
    <property type="match status" value="1"/>
</dbReference>
<keyword evidence="8" id="KW-1185">Reference proteome</keyword>
<evidence type="ECO:0000256" key="1">
    <source>
        <dbReference type="ARBA" id="ARBA00022679"/>
    </source>
</evidence>
<evidence type="ECO:0000313" key="7">
    <source>
        <dbReference type="EMBL" id="ROU02929.1"/>
    </source>
</evidence>
<dbReference type="FunFam" id="3.40.50.10440:FF:000001">
    <property type="entry name" value="Dihydroxyacetone kinase, DhaK subunit"/>
    <property type="match status" value="1"/>
</dbReference>
<dbReference type="InterPro" id="IPR013324">
    <property type="entry name" value="RNA_pol_sigma_r3/r4-like"/>
</dbReference>
<proteinExistence type="predicted"/>
<evidence type="ECO:0000256" key="2">
    <source>
        <dbReference type="ARBA" id="ARBA00022741"/>
    </source>
</evidence>
<dbReference type="GO" id="GO:0005829">
    <property type="term" value="C:cytosol"/>
    <property type="evidence" value="ECO:0007669"/>
    <property type="project" value="TreeGrafter"/>
</dbReference>
<dbReference type="FunFam" id="3.30.1180.20:FF:000001">
    <property type="entry name" value="Dihydroxyacetone kinase 1"/>
    <property type="match status" value="1"/>
</dbReference>
<feature type="compositionally biased region" description="Low complexity" evidence="5">
    <location>
        <begin position="11"/>
        <end position="28"/>
    </location>
</feature>
<dbReference type="EMBL" id="RDRB01000003">
    <property type="protein sequence ID" value="ROU02929.1"/>
    <property type="molecule type" value="Genomic_DNA"/>
</dbReference>
<dbReference type="PANTHER" id="PTHR28629">
    <property type="entry name" value="TRIOKINASE/FMN CYCLASE"/>
    <property type="match status" value="1"/>
</dbReference>
<dbReference type="Gene3D" id="3.40.50.1360">
    <property type="match status" value="1"/>
</dbReference>
<dbReference type="Gene3D" id="3.30.1180.20">
    <property type="entry name" value="Dihydroxyacetone kinase, domain 2"/>
    <property type="match status" value="1"/>
</dbReference>
<feature type="region of interest" description="Disordered" evidence="5">
    <location>
        <begin position="1"/>
        <end position="30"/>
    </location>
</feature>
<sequence>MAGSATRRQKTGTTRGRGAQSAAAGQAGPPLRFNDDPLLWASWLYYEEGLTQGEIAEAMNVSRPTVNSYLADARAAGIVNISIAAERFKSLSVARQLQEHFGLEECLVIPGEGGARSLIDRLGAAGAQALERLVHSGDTVGITWGRTMLAVARAVRRSGLSDLRVVQATGGTTAVIPYTPEACATQLAESLGARCISISAPAIVSSAQARRILLAEPVVSEQISALDAVNRIVFGISSLRPDSTIHQSGFFENSVEQHDHYRRAVGSVAGRFIDAHGSPVEGPLGDRTIGIGLDRLRKVRTRIAVAGGYDKVPAMLAALRGGYASILVTDAATGEGILRADGVQTSAPSAARRARTDRPEIAPRTVIKKFLNAPRDAVSESLDGALRAFPEVIEPIDGSLRAIRSCAAPREGKVGLVIGGGAGHEPCFLGYVGKGLADAVAVGNVFASPPPDRVLTCTRAASAGAGVLYIYGNYTGDVMNFEMAAEMAAADGIDVRTILTTDDVASSPPEQRQGRRGTAGNVFVFKVAGAACDRMYGLDECERLARKANGATFTMGIGLESCSLPETQRPSFQIGADEMEVGIGIHGEPGVLRTGITAADLAVDHICDRLFSEMNLSAGDRVALLVNSLGGTPMMELLIMARRVHERLSARRAVAVRNLVGHYCTSLDMVGASITLMKLDDELLDLLDHPCAGFALSVG</sequence>
<evidence type="ECO:0000313" key="8">
    <source>
        <dbReference type="Proteomes" id="UP000268016"/>
    </source>
</evidence>
<feature type="domain" description="DhaK" evidence="6">
    <location>
        <begin position="373"/>
        <end position="696"/>
    </location>
</feature>
<dbReference type="SUPFAM" id="SSF88659">
    <property type="entry name" value="Sigma3 and sigma4 domains of RNA polymerase sigma factors"/>
    <property type="match status" value="1"/>
</dbReference>
<dbReference type="InterPro" id="IPR037171">
    <property type="entry name" value="NagB/RpiA_transferase-like"/>
</dbReference>
<dbReference type="SUPFAM" id="SSF100950">
    <property type="entry name" value="NagB/RpiA/CoA transferase-like"/>
    <property type="match status" value="1"/>
</dbReference>
<dbReference type="GO" id="GO:0030246">
    <property type="term" value="F:carbohydrate binding"/>
    <property type="evidence" value="ECO:0007669"/>
    <property type="project" value="InterPro"/>
</dbReference>
<dbReference type="Proteomes" id="UP000268016">
    <property type="component" value="Unassembled WGS sequence"/>
</dbReference>
<comment type="caution">
    <text evidence="7">The sequence shown here is derived from an EMBL/GenBank/DDBJ whole genome shotgun (WGS) entry which is preliminary data.</text>
</comment>
<dbReference type="RefSeq" id="WP_123641480.1">
    <property type="nucleotide sequence ID" value="NZ_ML119083.1"/>
</dbReference>
<dbReference type="Pfam" id="PF08281">
    <property type="entry name" value="Sigma70_r4_2"/>
    <property type="match status" value="1"/>
</dbReference>
<dbReference type="PROSITE" id="PS51481">
    <property type="entry name" value="DHAK"/>
    <property type="match status" value="1"/>
</dbReference>
<dbReference type="PANTHER" id="PTHR28629:SF4">
    <property type="entry name" value="TRIOKINASE_FMN CYCLASE"/>
    <property type="match status" value="1"/>
</dbReference>
<dbReference type="Pfam" id="PF02733">
    <property type="entry name" value="Dak1"/>
    <property type="match status" value="1"/>
</dbReference>
<dbReference type="GO" id="GO:0019563">
    <property type="term" value="P:glycerol catabolic process"/>
    <property type="evidence" value="ECO:0007669"/>
    <property type="project" value="TreeGrafter"/>
</dbReference>
<dbReference type="InterPro" id="IPR013249">
    <property type="entry name" value="RNA_pol_sigma70_r4_t2"/>
</dbReference>
<dbReference type="Gene3D" id="3.40.50.10440">
    <property type="entry name" value="Dihydroxyacetone kinase, domain 1"/>
    <property type="match status" value="1"/>
</dbReference>
<evidence type="ECO:0000256" key="5">
    <source>
        <dbReference type="SAM" id="MobiDB-lite"/>
    </source>
</evidence>
<dbReference type="InterPro" id="IPR036388">
    <property type="entry name" value="WH-like_DNA-bd_sf"/>
</dbReference>
<dbReference type="GO" id="GO:0004371">
    <property type="term" value="F:glycerone kinase activity"/>
    <property type="evidence" value="ECO:0007669"/>
    <property type="project" value="InterPro"/>
</dbReference>
<accession>A0A3N2R631</accession>
<keyword evidence="2" id="KW-0547">Nucleotide-binding</keyword>
<dbReference type="Gene3D" id="1.10.10.10">
    <property type="entry name" value="Winged helix-like DNA-binding domain superfamily/Winged helix DNA-binding domain"/>
    <property type="match status" value="1"/>
</dbReference>
<dbReference type="Pfam" id="PF04198">
    <property type="entry name" value="Sugar-bind"/>
    <property type="match status" value="1"/>
</dbReference>
<keyword evidence="4" id="KW-0067">ATP-binding</keyword>
<keyword evidence="1" id="KW-0808">Transferase</keyword>
<dbReference type="InterPro" id="IPR007324">
    <property type="entry name" value="Sugar-bd_dom_put"/>
</dbReference>
<evidence type="ECO:0000256" key="3">
    <source>
        <dbReference type="ARBA" id="ARBA00022777"/>
    </source>
</evidence>
<dbReference type="InterPro" id="IPR050861">
    <property type="entry name" value="Dihydroxyacetone_Kinase"/>
</dbReference>
<name>A0A3N2R631_9RHOB</name>